<dbReference type="EMBL" id="AP013066">
    <property type="protein sequence ID" value="BAN36780.1"/>
    <property type="molecule type" value="Genomic_DNA"/>
</dbReference>
<reference evidence="3 4" key="1">
    <citation type="journal article" date="2012" name="Appl. Environ. Microbiol.">
        <title>Draft genome sequence of a psychrotolerant sulfur-oxidizing bacterium, Sulfuricella denitrificans skB26, and proteomic insights into cold adaptation.</title>
        <authorList>
            <person name="Watanabe T."/>
            <person name="Kojima H."/>
            <person name="Fukui M."/>
        </authorList>
    </citation>
    <scope>NUCLEOTIDE SEQUENCE [LARGE SCALE GENOMIC DNA]</scope>
    <source>
        <strain evidence="4">skB26</strain>
    </source>
</reference>
<dbReference type="InterPro" id="IPR013517">
    <property type="entry name" value="FG-GAP"/>
</dbReference>
<sequence length="669" mass="71574">MHSIRTLAGLKLRPVAMAMLVVATWAAILSLPTGCSSPDKPVKVFEDVTLSSGLGGYVGMTYGVAWGDFDGDGLPDLYVTNHLNEAKLFRNMGKGRFVDVTRDFFVSGDVGGDKHGAAWADFDNDGRLDLVQLTGAKEGVGSELKRLFLNRGTKFEEVAESAGVSNPYGRTRMPLWVDLNHDGRLDLFQGAEIRFDDRLPPFAFLQQDGRFVEAPEALKFASKSVPFCIVTELNNNAHPELVCRVAGKGINRTAQVFDTSKLPARELDLLPVTAFEDIVAGDFDNDGAIDLFLARKNPSGPVAFGRPGSNEIITDILINEADVGKTVGFSFRSAGRVSFRVASVHPAGALTAERIHIGQQGWHPDGLNFPLSPETAKVVGTASYQPGVQAGLYVGLTSPDKWQVFVSGARDIVPGGKAKFHQVAVKVISTEPITDLAATGESSKAEEAPQRLFMNRGGKLIEEGDKRGINKKTIAAVNVVAGDFNNDMLLDLFVLASGDVGKQENLLLLNRGDGYFDTVLMAGGAAGPRSGVGDSVTAVDFDGDGFLDLLVTTGGSMGRSLGLPSEGGAYYLYRNVGNANHWLEIDLEGTASNRDGIGARVNVTAGGVTQVRIQDGGIHHRGQNHSRLHFGLGKNTQVEKVSIQWPSGTVQELSGVGADQRMRIKEPAK</sequence>
<dbReference type="SUPFAM" id="SSF69318">
    <property type="entry name" value="Integrin alpha N-terminal domain"/>
    <property type="match status" value="2"/>
</dbReference>
<dbReference type="eggNOG" id="COG2931">
    <property type="taxonomic scope" value="Bacteria"/>
</dbReference>
<dbReference type="OrthoDB" id="5481797at2"/>
<dbReference type="Pfam" id="PF07593">
    <property type="entry name" value="UnbV_ASPIC"/>
    <property type="match status" value="1"/>
</dbReference>
<proteinExistence type="predicted"/>
<evidence type="ECO:0000313" key="4">
    <source>
        <dbReference type="Proteomes" id="UP000015559"/>
    </source>
</evidence>
<evidence type="ECO:0000256" key="1">
    <source>
        <dbReference type="ARBA" id="ARBA00022729"/>
    </source>
</evidence>
<dbReference type="PANTHER" id="PTHR16026:SF0">
    <property type="entry name" value="CARTILAGE ACIDIC PROTEIN 1"/>
    <property type="match status" value="1"/>
</dbReference>
<evidence type="ECO:0000259" key="2">
    <source>
        <dbReference type="Pfam" id="PF07593"/>
    </source>
</evidence>
<dbReference type="STRING" id="1163617.SCD_n02981"/>
<keyword evidence="4" id="KW-1185">Reference proteome</keyword>
<dbReference type="HOGENOM" id="CLU_498633_0_0_4"/>
<feature type="domain" description="ASPIC/UnbV" evidence="2">
    <location>
        <begin position="596"/>
        <end position="662"/>
    </location>
</feature>
<gene>
    <name evidence="3" type="ORF">SCD_n02981</name>
</gene>
<keyword evidence="1" id="KW-0732">Signal</keyword>
<dbReference type="Pfam" id="PF13517">
    <property type="entry name" value="FG-GAP_3"/>
    <property type="match status" value="2"/>
</dbReference>
<protein>
    <recommendedName>
        <fullName evidence="2">ASPIC/UnbV domain-containing protein</fullName>
    </recommendedName>
</protein>
<dbReference type="AlphaFoldDB" id="S6ABI3"/>
<organism evidence="3 4">
    <name type="scientific">Sulfuricella denitrificans (strain DSM 22764 / NBRC 105220 / skB26)</name>
    <dbReference type="NCBI Taxonomy" id="1163617"/>
    <lineage>
        <taxon>Bacteria</taxon>
        <taxon>Pseudomonadati</taxon>
        <taxon>Pseudomonadota</taxon>
        <taxon>Betaproteobacteria</taxon>
        <taxon>Nitrosomonadales</taxon>
        <taxon>Sulfuricellaceae</taxon>
        <taxon>Sulfuricella</taxon>
    </lineage>
</organism>
<dbReference type="RefSeq" id="WP_009207258.1">
    <property type="nucleotide sequence ID" value="NC_022357.1"/>
</dbReference>
<dbReference type="KEGG" id="sdr:SCD_n02981"/>
<dbReference type="InterPro" id="IPR028994">
    <property type="entry name" value="Integrin_alpha_N"/>
</dbReference>
<accession>S6ABI3</accession>
<name>S6ABI3_SULDS</name>
<dbReference type="PANTHER" id="PTHR16026">
    <property type="entry name" value="CARTILAGE ACIDIC PROTEIN 1"/>
    <property type="match status" value="1"/>
</dbReference>
<evidence type="ECO:0000313" key="3">
    <source>
        <dbReference type="EMBL" id="BAN36780.1"/>
    </source>
</evidence>
<dbReference type="InterPro" id="IPR027039">
    <property type="entry name" value="Crtac1"/>
</dbReference>
<dbReference type="InterPro" id="IPR011519">
    <property type="entry name" value="UnbV_ASPIC"/>
</dbReference>
<dbReference type="Proteomes" id="UP000015559">
    <property type="component" value="Chromosome"/>
</dbReference>
<dbReference type="Gene3D" id="2.130.10.130">
    <property type="entry name" value="Integrin alpha, N-terminal"/>
    <property type="match status" value="2"/>
</dbReference>